<dbReference type="InterPro" id="IPR050559">
    <property type="entry name" value="P-Pant_transferase_sf"/>
</dbReference>
<reference evidence="5" key="1">
    <citation type="submission" date="2020-02" db="EMBL/GenBank/DDBJ databases">
        <authorList>
            <person name="Meier V. D."/>
        </authorList>
    </citation>
    <scope>NUCLEOTIDE SEQUENCE</scope>
    <source>
        <strain evidence="5">AVDCRST_MAG58</strain>
    </source>
</reference>
<dbReference type="SUPFAM" id="SSF56214">
    <property type="entry name" value="4'-phosphopantetheinyl transferase"/>
    <property type="match status" value="2"/>
</dbReference>
<dbReference type="PANTHER" id="PTHR12215">
    <property type="entry name" value="PHOSPHOPANTETHEINE TRANSFERASE"/>
    <property type="match status" value="1"/>
</dbReference>
<dbReference type="Pfam" id="PF22624">
    <property type="entry name" value="AASDHPPT_N"/>
    <property type="match status" value="1"/>
</dbReference>
<sequence length="252" mass="28557">MTGLTRATPRDPFWVSPPAALMLAGDEVHVWRVDVRSAYARRNDLWRVLAKDERQKATDLVFEGDRKRFVVSRGVLRVLLGRYLRAQPGSLVFGYNPYGKPFLVGAPGVRFSTSHSHDLVLLAFVRDRDIGVDVEHLRDDLGLDEIASRHFATREVATLRSLTNSSRKEAFFACWTRKEAFVKAKGRGLTLPFSRFEVTLTPGQPAMLLKVEEDIREPFRWAMQELIPGPGYAAALVVDEHNLRSSCWQYTG</sequence>
<name>A0A6J4RF67_9ACTN</name>
<organism evidence="5">
    <name type="scientific">uncultured Rubrobacteraceae bacterium</name>
    <dbReference type="NCBI Taxonomy" id="349277"/>
    <lineage>
        <taxon>Bacteria</taxon>
        <taxon>Bacillati</taxon>
        <taxon>Actinomycetota</taxon>
        <taxon>Rubrobacteria</taxon>
        <taxon>Rubrobacterales</taxon>
        <taxon>Rubrobacteraceae</taxon>
        <taxon>environmental samples</taxon>
    </lineage>
</organism>
<feature type="domain" description="4'-phosphopantetheinyl transferase N-terminal" evidence="4">
    <location>
        <begin position="46"/>
        <end position="123"/>
    </location>
</feature>
<dbReference type="InterPro" id="IPR055066">
    <property type="entry name" value="AASDHPPT_N"/>
</dbReference>
<proteinExistence type="inferred from homology"/>
<dbReference type="GO" id="GO:0005829">
    <property type="term" value="C:cytosol"/>
    <property type="evidence" value="ECO:0007669"/>
    <property type="project" value="TreeGrafter"/>
</dbReference>
<evidence type="ECO:0000259" key="4">
    <source>
        <dbReference type="Pfam" id="PF22624"/>
    </source>
</evidence>
<protein>
    <submittedName>
        <fullName evidence="5">4'-phosphopantetheinyl transferase</fullName>
        <ecNumber evidence="5">2.7.8.-</ecNumber>
    </submittedName>
</protein>
<evidence type="ECO:0000259" key="3">
    <source>
        <dbReference type="Pfam" id="PF01648"/>
    </source>
</evidence>
<dbReference type="EC" id="2.7.8.-" evidence="5"/>
<evidence type="ECO:0000256" key="1">
    <source>
        <dbReference type="ARBA" id="ARBA00010990"/>
    </source>
</evidence>
<evidence type="ECO:0000313" key="5">
    <source>
        <dbReference type="EMBL" id="CAA9472171.1"/>
    </source>
</evidence>
<keyword evidence="2 5" id="KW-0808">Transferase</keyword>
<dbReference type="GO" id="GO:0019878">
    <property type="term" value="P:lysine biosynthetic process via aminoadipic acid"/>
    <property type="evidence" value="ECO:0007669"/>
    <property type="project" value="TreeGrafter"/>
</dbReference>
<dbReference type="Gene3D" id="3.90.470.20">
    <property type="entry name" value="4'-phosphopantetheinyl transferase domain"/>
    <property type="match status" value="2"/>
</dbReference>
<comment type="similarity">
    <text evidence="1">Belongs to the P-Pant transferase superfamily. Gsp/Sfp/HetI/AcpT family.</text>
</comment>
<dbReference type="InterPro" id="IPR037143">
    <property type="entry name" value="4-PPantetheinyl_Trfase_dom_sf"/>
</dbReference>
<dbReference type="GO" id="GO:0000287">
    <property type="term" value="F:magnesium ion binding"/>
    <property type="evidence" value="ECO:0007669"/>
    <property type="project" value="InterPro"/>
</dbReference>
<dbReference type="Pfam" id="PF01648">
    <property type="entry name" value="ACPS"/>
    <property type="match status" value="1"/>
</dbReference>
<accession>A0A6J4RF67</accession>
<dbReference type="PANTHER" id="PTHR12215:SF10">
    <property type="entry name" value="L-AMINOADIPATE-SEMIALDEHYDE DEHYDROGENASE-PHOSPHOPANTETHEINYL TRANSFERASE"/>
    <property type="match status" value="1"/>
</dbReference>
<evidence type="ECO:0000256" key="2">
    <source>
        <dbReference type="ARBA" id="ARBA00022679"/>
    </source>
</evidence>
<gene>
    <name evidence="5" type="ORF">AVDCRST_MAG58-4002</name>
</gene>
<dbReference type="GO" id="GO:0008897">
    <property type="term" value="F:holo-[acyl-carrier-protein] synthase activity"/>
    <property type="evidence" value="ECO:0007669"/>
    <property type="project" value="InterPro"/>
</dbReference>
<feature type="domain" description="4'-phosphopantetheinyl transferase" evidence="3">
    <location>
        <begin position="130"/>
        <end position="236"/>
    </location>
</feature>
<dbReference type="InterPro" id="IPR008278">
    <property type="entry name" value="4-PPantetheinyl_Trfase_dom"/>
</dbReference>
<dbReference type="EMBL" id="CADCVF010000082">
    <property type="protein sequence ID" value="CAA9472171.1"/>
    <property type="molecule type" value="Genomic_DNA"/>
</dbReference>
<dbReference type="AlphaFoldDB" id="A0A6J4RF67"/>